<dbReference type="GO" id="GO:0005337">
    <property type="term" value="F:nucleoside transmembrane transporter activity"/>
    <property type="evidence" value="ECO:0007669"/>
    <property type="project" value="InterPro"/>
</dbReference>
<comment type="similarity">
    <text evidence="2">Belongs to the concentrative nucleoside transporter (CNT) (TC 2.A.41) family.</text>
</comment>
<evidence type="ECO:0000259" key="10">
    <source>
        <dbReference type="Pfam" id="PF07662"/>
    </source>
</evidence>
<dbReference type="InterPro" id="IPR008276">
    <property type="entry name" value="C_nuclsd_transpt"/>
</dbReference>
<feature type="compositionally biased region" description="Low complexity" evidence="7">
    <location>
        <begin position="18"/>
        <end position="27"/>
    </location>
</feature>
<feature type="transmembrane region" description="Helical" evidence="8">
    <location>
        <begin position="488"/>
        <end position="515"/>
    </location>
</feature>
<dbReference type="GO" id="GO:0015293">
    <property type="term" value="F:symporter activity"/>
    <property type="evidence" value="ECO:0007669"/>
    <property type="project" value="TreeGrafter"/>
</dbReference>
<feature type="transmembrane region" description="Helical" evidence="8">
    <location>
        <begin position="590"/>
        <end position="610"/>
    </location>
</feature>
<feature type="domain" description="Concentrative nucleoside transporter C-terminal" evidence="10">
    <location>
        <begin position="431"/>
        <end position="645"/>
    </location>
</feature>
<dbReference type="InterPro" id="IPR002668">
    <property type="entry name" value="CNT_N_dom"/>
</dbReference>
<keyword evidence="5 8" id="KW-1133">Transmembrane helix</keyword>
<evidence type="ECO:0000256" key="6">
    <source>
        <dbReference type="ARBA" id="ARBA00023136"/>
    </source>
</evidence>
<dbReference type="PANTHER" id="PTHR10590:SF4">
    <property type="entry name" value="SOLUTE CARRIER FAMILY 28 MEMBER 3"/>
    <property type="match status" value="1"/>
</dbReference>
<gene>
    <name evidence="12" type="ORF">PoMZ_10724</name>
</gene>
<accession>A0A4P7MY85</accession>
<evidence type="ECO:0000256" key="7">
    <source>
        <dbReference type="SAM" id="MobiDB-lite"/>
    </source>
</evidence>
<dbReference type="InterPro" id="IPR011642">
    <property type="entry name" value="Gate_dom"/>
</dbReference>
<evidence type="ECO:0000313" key="13">
    <source>
        <dbReference type="Proteomes" id="UP000294847"/>
    </source>
</evidence>
<feature type="transmembrane region" description="Helical" evidence="8">
    <location>
        <begin position="296"/>
        <end position="314"/>
    </location>
</feature>
<evidence type="ECO:0000259" key="9">
    <source>
        <dbReference type="Pfam" id="PF01773"/>
    </source>
</evidence>
<name>A0A4P7MY85_PYROR</name>
<feature type="region of interest" description="Disordered" evidence="7">
    <location>
        <begin position="1"/>
        <end position="115"/>
    </location>
</feature>
<sequence>MSAPATDDKMAPRRPSAERTATAATETHSVYATPGATTTLGANTTPGAGVANTADHITPAQANQQHTTAPVYNDEKASLSSRRDSDPKAAPQYMDAEKGSSDTVPADQHQPEESPSKVKLFYRRHRTVIRLVIEALVFVFFTVWFVYGIVAHNGIRRSDNYGWLKPMLFYIAVVLRIFFNHAPTSVVMTPLSIVWNNTVVRLYDVIPKKLHQPLAGLGTLGVFLVGTMVSPDEAENTRANRAISIFGLLVMIAFLTVTSRNWRAIPWHTVIGGMLTQFIIAIFVLRSQAGFDIFEFISFLARSLLGFANAGVTFLTDATVPEKPWFFTGVIPAIIFFVALVQLLFYAGLIQWFIGKFAKFFFWSLRVSGAEAVVASATPFIGQGESAMLVKPFVPYMTKAELHQVMTCGFATIAGSVLVAYIGLGLNRQALVSSCIMSIPASLAVSKMRYPETEESLTAGNAVVPKEESPASNALEAFANGAWLGLKIAGMIIATLLCIIAFVAMIDGILGWIGVYFDIGYFGGEKLSINLILGYIFFPVAWLLGVPGQDCLRVARLIGIKIIQNEFVAFLALADQTGEYASMSERSKLIATYAICGFGNVGSLGTQIGVLSQLAPSRTADVSSVAISALLAGILSTLTSASVAGMLYTESMGKALEAAAAS</sequence>
<evidence type="ECO:0000259" key="11">
    <source>
        <dbReference type="Pfam" id="PF07670"/>
    </source>
</evidence>
<feature type="transmembrane region" description="Helical" evidence="8">
    <location>
        <begin position="127"/>
        <end position="150"/>
    </location>
</feature>
<dbReference type="Pfam" id="PF07662">
    <property type="entry name" value="Nucleos_tra2_C"/>
    <property type="match status" value="1"/>
</dbReference>
<evidence type="ECO:0000313" key="12">
    <source>
        <dbReference type="EMBL" id="QBZ55008.1"/>
    </source>
</evidence>
<feature type="transmembrane region" description="Helical" evidence="8">
    <location>
        <begin position="402"/>
        <end position="424"/>
    </location>
</feature>
<feature type="domain" description="Concentrative nucleoside transporter N-terminal" evidence="9">
    <location>
        <begin position="246"/>
        <end position="317"/>
    </location>
</feature>
<feature type="compositionally biased region" description="Basic and acidic residues" evidence="7">
    <location>
        <begin position="1"/>
        <end position="17"/>
    </location>
</feature>
<proteinExistence type="inferred from homology"/>
<feature type="transmembrane region" description="Helical" evidence="8">
    <location>
        <begin position="622"/>
        <end position="648"/>
    </location>
</feature>
<evidence type="ECO:0000256" key="1">
    <source>
        <dbReference type="ARBA" id="ARBA00004651"/>
    </source>
</evidence>
<comment type="subcellular location">
    <subcellularLocation>
        <location evidence="1">Cell membrane</location>
        <topology evidence="1">Multi-pass membrane protein</topology>
    </subcellularLocation>
</comment>
<organism evidence="12 13">
    <name type="scientific">Pyricularia oryzae</name>
    <name type="common">Rice blast fungus</name>
    <name type="synonym">Magnaporthe oryzae</name>
    <dbReference type="NCBI Taxonomy" id="318829"/>
    <lineage>
        <taxon>Eukaryota</taxon>
        <taxon>Fungi</taxon>
        <taxon>Dikarya</taxon>
        <taxon>Ascomycota</taxon>
        <taxon>Pezizomycotina</taxon>
        <taxon>Sordariomycetes</taxon>
        <taxon>Sordariomycetidae</taxon>
        <taxon>Magnaporthales</taxon>
        <taxon>Pyriculariaceae</taxon>
        <taxon>Pyricularia</taxon>
    </lineage>
</organism>
<reference evidence="12 13" key="1">
    <citation type="journal article" date="2019" name="Mol. Biol. Evol.">
        <title>Blast fungal genomes show frequent chromosomal changes, gene gains and losses, and effector gene turnover.</title>
        <authorList>
            <person name="Gomez Luciano L.B."/>
            <person name="Jason Tsai I."/>
            <person name="Chuma I."/>
            <person name="Tosa Y."/>
            <person name="Chen Y.H."/>
            <person name="Li J.Y."/>
            <person name="Li M.Y."/>
            <person name="Jade Lu M.Y."/>
            <person name="Nakayashiki H."/>
            <person name="Li W.H."/>
        </authorList>
    </citation>
    <scope>NUCLEOTIDE SEQUENCE [LARGE SCALE GENOMIC DNA]</scope>
    <source>
        <strain evidence="12">MZ5-1-6</strain>
    </source>
</reference>
<keyword evidence="6 8" id="KW-0472">Membrane</keyword>
<dbReference type="Pfam" id="PF01773">
    <property type="entry name" value="Nucleos_tra2_N"/>
    <property type="match status" value="1"/>
</dbReference>
<dbReference type="EMBL" id="CP034204">
    <property type="protein sequence ID" value="QBZ55008.1"/>
    <property type="molecule type" value="Genomic_DNA"/>
</dbReference>
<evidence type="ECO:0000256" key="4">
    <source>
        <dbReference type="ARBA" id="ARBA00022692"/>
    </source>
</evidence>
<feature type="transmembrane region" description="Helical" evidence="8">
    <location>
        <begin position="265"/>
        <end position="284"/>
    </location>
</feature>
<evidence type="ECO:0000256" key="2">
    <source>
        <dbReference type="ARBA" id="ARBA00009033"/>
    </source>
</evidence>
<dbReference type="PANTHER" id="PTHR10590">
    <property type="entry name" value="SODIUM/NUCLEOSIDE COTRANSPORTER"/>
    <property type="match status" value="1"/>
</dbReference>
<feature type="transmembrane region" description="Helical" evidence="8">
    <location>
        <begin position="162"/>
        <end position="179"/>
    </location>
</feature>
<feature type="domain" description="Nucleoside transporter/FeoB GTPase Gate" evidence="11">
    <location>
        <begin position="328"/>
        <end position="424"/>
    </location>
</feature>
<feature type="transmembrane region" description="Helical" evidence="8">
    <location>
        <begin position="360"/>
        <end position="382"/>
    </location>
</feature>
<evidence type="ECO:0000256" key="5">
    <source>
        <dbReference type="ARBA" id="ARBA00022989"/>
    </source>
</evidence>
<feature type="compositionally biased region" description="Polar residues" evidence="7">
    <location>
        <begin position="35"/>
        <end position="46"/>
    </location>
</feature>
<feature type="transmembrane region" description="Helical" evidence="8">
    <location>
        <begin position="527"/>
        <end position="546"/>
    </location>
</feature>
<keyword evidence="4 8" id="KW-0812">Transmembrane</keyword>
<dbReference type="Pfam" id="PF07670">
    <property type="entry name" value="Gate"/>
    <property type="match status" value="1"/>
</dbReference>
<dbReference type="Proteomes" id="UP000294847">
    <property type="component" value="Chromosome 1"/>
</dbReference>
<evidence type="ECO:0008006" key="14">
    <source>
        <dbReference type="Google" id="ProtNLM"/>
    </source>
</evidence>
<feature type="transmembrane region" description="Helical" evidence="8">
    <location>
        <begin position="326"/>
        <end position="348"/>
    </location>
</feature>
<dbReference type="InterPro" id="IPR011657">
    <property type="entry name" value="CNT_C_dom"/>
</dbReference>
<feature type="transmembrane region" description="Helical" evidence="8">
    <location>
        <begin position="242"/>
        <end position="259"/>
    </location>
</feature>
<dbReference type="AlphaFoldDB" id="A0A4P7MY85"/>
<evidence type="ECO:0000256" key="3">
    <source>
        <dbReference type="ARBA" id="ARBA00022475"/>
    </source>
</evidence>
<evidence type="ECO:0000256" key="8">
    <source>
        <dbReference type="SAM" id="Phobius"/>
    </source>
</evidence>
<feature type="compositionally biased region" description="Basic and acidic residues" evidence="7">
    <location>
        <begin position="73"/>
        <end position="87"/>
    </location>
</feature>
<feature type="compositionally biased region" description="Polar residues" evidence="7">
    <location>
        <begin position="60"/>
        <end position="70"/>
    </location>
</feature>
<dbReference type="GO" id="GO:0005886">
    <property type="term" value="C:plasma membrane"/>
    <property type="evidence" value="ECO:0007669"/>
    <property type="project" value="UniProtKB-SubCell"/>
</dbReference>
<protein>
    <recommendedName>
        <fullName evidence="14">Sodium/nucleoside cotransporter 1</fullName>
    </recommendedName>
</protein>
<keyword evidence="3" id="KW-1003">Cell membrane</keyword>